<dbReference type="SUPFAM" id="SSF52402">
    <property type="entry name" value="Adenine nucleotide alpha hydrolases-like"/>
    <property type="match status" value="1"/>
</dbReference>
<organism evidence="11 13">
    <name type="scientific">Caldanaerobacter subterraneus</name>
    <dbReference type="NCBI Taxonomy" id="911092"/>
    <lineage>
        <taxon>Bacteria</taxon>
        <taxon>Bacillati</taxon>
        <taxon>Bacillota</taxon>
        <taxon>Clostridia</taxon>
        <taxon>Thermoanaerobacterales</taxon>
        <taxon>Thermoanaerobacteraceae</taxon>
        <taxon>Caldanaerobacter</taxon>
    </lineage>
</organism>
<dbReference type="Pfam" id="PF00795">
    <property type="entry name" value="CN_hydrolase"/>
    <property type="match status" value="1"/>
</dbReference>
<evidence type="ECO:0000256" key="2">
    <source>
        <dbReference type="ARBA" id="ARBA00007145"/>
    </source>
</evidence>
<evidence type="ECO:0000256" key="1">
    <source>
        <dbReference type="ARBA" id="ARBA00005188"/>
    </source>
</evidence>
<comment type="caution">
    <text evidence="11">The sequence shown here is derived from an EMBL/GenBank/DDBJ whole genome shotgun (WGS) entry which is preliminary data.</text>
</comment>
<dbReference type="PANTHER" id="PTHR23090">
    <property type="entry name" value="NH 3 /GLUTAMINE-DEPENDENT NAD + SYNTHETASE"/>
    <property type="match status" value="1"/>
</dbReference>
<feature type="active site" description="Nucleophile; for glutaminase activity" evidence="7">
    <location>
        <position position="146"/>
    </location>
</feature>
<feature type="binding site" evidence="7">
    <location>
        <position position="399"/>
    </location>
    <ligand>
        <name>ATP</name>
        <dbReference type="ChEBI" id="CHEBI:30616"/>
    </ligand>
</feature>
<dbReference type="InterPro" id="IPR014729">
    <property type="entry name" value="Rossmann-like_a/b/a_fold"/>
</dbReference>
<dbReference type="Gene3D" id="3.60.110.10">
    <property type="entry name" value="Carbon-nitrogen hydrolase"/>
    <property type="match status" value="1"/>
</dbReference>
<comment type="catalytic activity">
    <reaction evidence="7 8">
        <text>deamido-NAD(+) + L-glutamine + ATP + H2O = L-glutamate + AMP + diphosphate + NAD(+) + H(+)</text>
        <dbReference type="Rhea" id="RHEA:24384"/>
        <dbReference type="ChEBI" id="CHEBI:15377"/>
        <dbReference type="ChEBI" id="CHEBI:15378"/>
        <dbReference type="ChEBI" id="CHEBI:29985"/>
        <dbReference type="ChEBI" id="CHEBI:30616"/>
        <dbReference type="ChEBI" id="CHEBI:33019"/>
        <dbReference type="ChEBI" id="CHEBI:57540"/>
        <dbReference type="ChEBI" id="CHEBI:58359"/>
        <dbReference type="ChEBI" id="CHEBI:58437"/>
        <dbReference type="ChEBI" id="CHEBI:456215"/>
        <dbReference type="EC" id="6.3.5.1"/>
    </reaction>
</comment>
<feature type="binding site" evidence="7">
    <location>
        <begin position="293"/>
        <end position="300"/>
    </location>
    <ligand>
        <name>ATP</name>
        <dbReference type="ChEBI" id="CHEBI:30616"/>
    </ligand>
</feature>
<dbReference type="SUPFAM" id="SSF56317">
    <property type="entry name" value="Carbon-nitrogen hydrolase"/>
    <property type="match status" value="1"/>
</dbReference>
<evidence type="ECO:0000256" key="6">
    <source>
        <dbReference type="ARBA" id="ARBA00023027"/>
    </source>
</evidence>
<evidence type="ECO:0000256" key="3">
    <source>
        <dbReference type="ARBA" id="ARBA00022598"/>
    </source>
</evidence>
<keyword evidence="5 7" id="KW-0067">ATP-binding</keyword>
<feature type="binding site" evidence="7">
    <location>
        <position position="404"/>
    </location>
    <ligand>
        <name>deamido-NAD(+)</name>
        <dbReference type="ChEBI" id="CHEBI:58437"/>
        <note>ligand shared between two neighboring subunits</note>
    </ligand>
</feature>
<dbReference type="InterPro" id="IPR003694">
    <property type="entry name" value="NAD_synthase"/>
</dbReference>
<evidence type="ECO:0000313" key="12">
    <source>
        <dbReference type="EMBL" id="TCO56201.1"/>
    </source>
</evidence>
<dbReference type="Proteomes" id="UP000264445">
    <property type="component" value="Unassembled WGS sequence"/>
</dbReference>
<dbReference type="Gene3D" id="3.40.50.620">
    <property type="entry name" value="HUPs"/>
    <property type="match status" value="1"/>
</dbReference>
<sequence>MKIALAQINPVVGDIKHNCEKIVKYIEKAKKEKADLVVFPELSTVGYPPKDFLFVKDFIKTNEEMINKIILPATDEIAIILGTVRKDENKNLYNSAFFVYNRKIIEIFDKTLLPNYDVFDEKRYFSPSSQIKTVEFKGVKVAVNICEDAWKGYVFEPNANYSVDVLEEQFKLKPDIFINISASPYHLGKHRTRLGIMKEKTDKYGIPFVYVNQVGANDELIFDGNSFVLNEKGKEVVQLKGFEEDFKVVELQNLEDFKELPELKEDISWIYKALVIGVRDYFHKLGFKKAVLGLSGGIDSAVVAVIASEALGKENVLAISMPSRYSSEGSVKDAEILAKNLGIDFRVIPIEPVFKSYLSVFNKDGNALGDVAEENVQARIRGNYLMFFANREGYVVLTTGNKSELAMGYCTLYGDMSGSLAVIGDLYKTQVYELARYINREKEIIPVSIIKKVPSAELRPNQKDEDSLPPYRILDQVLKLYLEENASVEEIAEKGFDKDLVRHIINTVNKNEYKRKQAPPVLRVSPKAFGTGRRMPIVQNFKA</sequence>
<evidence type="ECO:0000259" key="10">
    <source>
        <dbReference type="PROSITE" id="PS50263"/>
    </source>
</evidence>
<comment type="similarity">
    <text evidence="2 7 8">In the C-terminal section; belongs to the NAD synthetase family.</text>
</comment>
<proteinExistence type="inferred from homology"/>
<dbReference type="EC" id="6.3.5.1" evidence="7 8"/>
<keyword evidence="6 7" id="KW-0520">NAD</keyword>
<dbReference type="PANTHER" id="PTHR23090:SF9">
    <property type="entry name" value="GLUTAMINE-DEPENDENT NAD(+) SYNTHETASE"/>
    <property type="match status" value="1"/>
</dbReference>
<keyword evidence="4 7" id="KW-0547">Nucleotide-binding</keyword>
<evidence type="ECO:0000256" key="9">
    <source>
        <dbReference type="RuleBase" id="RU003811"/>
    </source>
</evidence>
<feature type="binding site" evidence="7">
    <location>
        <position position="375"/>
    </location>
    <ligand>
        <name>deamido-NAD(+)</name>
        <dbReference type="ChEBI" id="CHEBI:58437"/>
        <note>ligand shared between two neighboring subunits</note>
    </ligand>
</feature>
<feature type="binding site" evidence="7">
    <location>
        <position position="189"/>
    </location>
    <ligand>
        <name>L-glutamine</name>
        <dbReference type="ChEBI" id="CHEBI:58359"/>
    </ligand>
</feature>
<evidence type="ECO:0000313" key="11">
    <source>
        <dbReference type="EMBL" id="HBT49328.1"/>
    </source>
</evidence>
<dbReference type="UniPathway" id="UPA00253">
    <property type="reaction ID" value="UER00334"/>
</dbReference>
<evidence type="ECO:0000256" key="4">
    <source>
        <dbReference type="ARBA" id="ARBA00022741"/>
    </source>
</evidence>
<keyword evidence="3 7" id="KW-0436">Ligase</keyword>
<feature type="binding site" evidence="7">
    <location>
        <position position="514"/>
    </location>
    <ligand>
        <name>deamido-NAD(+)</name>
        <dbReference type="ChEBI" id="CHEBI:58437"/>
        <note>ligand shared between two neighboring subunits</note>
    </ligand>
</feature>
<dbReference type="GO" id="GO:0009435">
    <property type="term" value="P:NAD+ biosynthetic process"/>
    <property type="evidence" value="ECO:0007669"/>
    <property type="project" value="UniProtKB-UniRule"/>
</dbReference>
<feature type="binding site" evidence="7">
    <location>
        <position position="116"/>
    </location>
    <ligand>
        <name>L-glutamine</name>
        <dbReference type="ChEBI" id="CHEBI:58359"/>
    </ligand>
</feature>
<accession>A0A117KVF1</accession>
<dbReference type="AlphaFoldDB" id="A0A117KVF1"/>
<dbReference type="InterPro" id="IPR003010">
    <property type="entry name" value="C-N_Hydrolase"/>
</dbReference>
<dbReference type="CDD" id="cd00553">
    <property type="entry name" value="NAD_synthase"/>
    <property type="match status" value="1"/>
</dbReference>
<evidence type="ECO:0000313" key="14">
    <source>
        <dbReference type="Proteomes" id="UP000294886"/>
    </source>
</evidence>
<gene>
    <name evidence="7" type="primary">nadE</name>
    <name evidence="11" type="ORF">DEA61_05815</name>
    <name evidence="12" type="ORF">EV203_1367</name>
</gene>
<dbReference type="HAMAP" id="MF_02090">
    <property type="entry name" value="NadE_glutamine_dep"/>
    <property type="match status" value="1"/>
</dbReference>
<comment type="function">
    <text evidence="7">Catalyzes the ATP-dependent amidation of deamido-NAD to form NAD. Uses L-glutamine as a nitrogen source.</text>
</comment>
<dbReference type="InterPro" id="IPR014445">
    <property type="entry name" value="Gln-dep_NAD_synthase"/>
</dbReference>
<protein>
    <recommendedName>
        <fullName evidence="7 8">Glutamine-dependent NAD(+) synthetase</fullName>
        <ecNumber evidence="7 8">6.3.5.1</ecNumber>
    </recommendedName>
    <alternativeName>
        <fullName evidence="7 8">NAD(+) synthase [glutamine-hydrolyzing]</fullName>
    </alternativeName>
</protein>
<dbReference type="FunFam" id="3.40.50.620:FF:000106">
    <property type="entry name" value="Glutamine-dependent NAD(+) synthetase"/>
    <property type="match status" value="1"/>
</dbReference>
<name>A0A117KVF1_9THEO</name>
<feature type="active site" description="For glutaminase activity" evidence="7">
    <location>
        <position position="110"/>
    </location>
</feature>
<dbReference type="PIRSF" id="PIRSF006630">
    <property type="entry name" value="NADS_GAT"/>
    <property type="match status" value="1"/>
</dbReference>
<dbReference type="NCBIfam" id="TIGR00552">
    <property type="entry name" value="nadE"/>
    <property type="match status" value="1"/>
</dbReference>
<reference evidence="11 13" key="1">
    <citation type="journal article" date="2018" name="Nat. Biotechnol.">
        <title>A standardized bacterial taxonomy based on genome phylogeny substantially revises the tree of life.</title>
        <authorList>
            <person name="Parks D.H."/>
            <person name="Chuvochina M."/>
            <person name="Waite D.W."/>
            <person name="Rinke C."/>
            <person name="Skarshewski A."/>
            <person name="Chaumeil P.A."/>
            <person name="Hugenholtz P."/>
        </authorList>
    </citation>
    <scope>NUCLEOTIDE SEQUENCE [LARGE SCALE GENOMIC DNA]</scope>
    <source>
        <strain evidence="11">UBA12544</strain>
    </source>
</reference>
<evidence type="ECO:0000256" key="8">
    <source>
        <dbReference type="PIRNR" id="PIRNR006630"/>
    </source>
</evidence>
<evidence type="ECO:0000313" key="13">
    <source>
        <dbReference type="Proteomes" id="UP000264445"/>
    </source>
</evidence>
<dbReference type="InterPro" id="IPR022310">
    <property type="entry name" value="NAD/GMP_synthase"/>
</dbReference>
<dbReference type="GO" id="GO:0003952">
    <property type="term" value="F:NAD+ synthase (glutamine-hydrolyzing) activity"/>
    <property type="evidence" value="ECO:0007669"/>
    <property type="project" value="UniProtKB-UniRule"/>
</dbReference>
<dbReference type="NCBIfam" id="NF010588">
    <property type="entry name" value="PRK13981.1"/>
    <property type="match status" value="1"/>
</dbReference>
<evidence type="ECO:0000256" key="7">
    <source>
        <dbReference type="HAMAP-Rule" id="MF_02090"/>
    </source>
</evidence>
<dbReference type="Pfam" id="PF02540">
    <property type="entry name" value="NAD_synthase"/>
    <property type="match status" value="1"/>
</dbReference>
<dbReference type="PROSITE" id="PS50263">
    <property type="entry name" value="CN_HYDROLASE"/>
    <property type="match status" value="1"/>
</dbReference>
<feature type="active site" description="Proton acceptor; for glutaminase activity" evidence="7">
    <location>
        <position position="41"/>
    </location>
</feature>
<dbReference type="InterPro" id="IPR036526">
    <property type="entry name" value="C-N_Hydrolase_sf"/>
</dbReference>
<dbReference type="EMBL" id="SLWU01000036">
    <property type="protein sequence ID" value="TCO56201.1"/>
    <property type="molecule type" value="Genomic_DNA"/>
</dbReference>
<reference evidence="12 14" key="2">
    <citation type="submission" date="2019-03" db="EMBL/GenBank/DDBJ databases">
        <title>Genomic Encyclopedia of Type Strains, Phase IV (KMG-IV): sequencing the most valuable type-strain genomes for metagenomic binning, comparative biology and taxonomic classification.</title>
        <authorList>
            <person name="Goeker M."/>
        </authorList>
    </citation>
    <scope>NUCLEOTIDE SEQUENCE [LARGE SCALE GENOMIC DNA]</scope>
    <source>
        <strain evidence="12 14">DSM 13054</strain>
    </source>
</reference>
<dbReference type="GO" id="GO:0008795">
    <property type="term" value="F:NAD+ synthase activity"/>
    <property type="evidence" value="ECO:0007669"/>
    <property type="project" value="UniProtKB-UniRule"/>
</dbReference>
<comment type="pathway">
    <text evidence="1 7 8">Cofactor biosynthesis; NAD(+) biosynthesis; NAD(+) from deamido-NAD(+) (L-Gln route): step 1/1.</text>
</comment>
<feature type="domain" description="CN hydrolase" evidence="10">
    <location>
        <begin position="1"/>
        <end position="253"/>
    </location>
</feature>
<comment type="similarity">
    <text evidence="9">Belongs to the NAD synthetase family.</text>
</comment>
<dbReference type="GO" id="GO:0005737">
    <property type="term" value="C:cytoplasm"/>
    <property type="evidence" value="ECO:0007669"/>
    <property type="project" value="InterPro"/>
</dbReference>
<dbReference type="Proteomes" id="UP000294886">
    <property type="component" value="Unassembled WGS sequence"/>
</dbReference>
<dbReference type="GO" id="GO:0005524">
    <property type="term" value="F:ATP binding"/>
    <property type="evidence" value="ECO:0007669"/>
    <property type="project" value="UniProtKB-UniRule"/>
</dbReference>
<dbReference type="GO" id="GO:0004359">
    <property type="term" value="F:glutaminase activity"/>
    <property type="evidence" value="ECO:0007669"/>
    <property type="project" value="InterPro"/>
</dbReference>
<feature type="binding site" evidence="7">
    <location>
        <position position="183"/>
    </location>
    <ligand>
        <name>L-glutamine</name>
        <dbReference type="ChEBI" id="CHEBI:58359"/>
    </ligand>
</feature>
<dbReference type="RefSeq" id="WP_132040782.1">
    <property type="nucleotide sequence ID" value="NZ_DOLB01000093.1"/>
</dbReference>
<dbReference type="CDD" id="cd07570">
    <property type="entry name" value="GAT_Gln-NAD-synth"/>
    <property type="match status" value="1"/>
</dbReference>
<dbReference type="EMBL" id="DOLB01000093">
    <property type="protein sequence ID" value="HBT49328.1"/>
    <property type="molecule type" value="Genomic_DNA"/>
</dbReference>
<evidence type="ECO:0000256" key="5">
    <source>
        <dbReference type="ARBA" id="ARBA00022840"/>
    </source>
</evidence>
<comment type="caution">
    <text evidence="7">Lacks conserved residue(s) required for the propagation of feature annotation.</text>
</comment>